<gene>
    <name evidence="1" type="ORF">N1028_02375</name>
</gene>
<dbReference type="RefSeq" id="WP_259525163.1">
    <property type="nucleotide sequence ID" value="NZ_JANLCK010000001.1"/>
</dbReference>
<evidence type="ECO:0000313" key="2">
    <source>
        <dbReference type="Proteomes" id="UP001165587"/>
    </source>
</evidence>
<proteinExistence type="predicted"/>
<reference evidence="1" key="1">
    <citation type="submission" date="2022-08" db="EMBL/GenBank/DDBJ databases">
        <authorList>
            <person name="Deng Y."/>
            <person name="Han X.-F."/>
            <person name="Zhang Y.-Q."/>
        </authorList>
    </citation>
    <scope>NUCLEOTIDE SEQUENCE</scope>
    <source>
        <strain evidence="1">CPCC 203407</strain>
    </source>
</reference>
<comment type="caution">
    <text evidence="1">The sequence shown here is derived from an EMBL/GenBank/DDBJ whole genome shotgun (WGS) entry which is preliminary data.</text>
</comment>
<name>A0AA41XFG6_9MICO</name>
<sequence length="159" mass="17584">MGTDTLKVASEVINRIYEAEAFSIDEQNRTWLDQAATQIALIAGDDEIRFIDHEINVGSSVAGRIVAITDNLLIVADVDPESSGGLESVRIIARRSLVSLKIEQVTNAIKYEGGDWPRALRVTLGYGGESFSLPFHKWRRHLVAEMSLLVPSLARDLNH</sequence>
<dbReference type="Proteomes" id="UP001165587">
    <property type="component" value="Unassembled WGS sequence"/>
</dbReference>
<accession>A0AA41XFG6</accession>
<evidence type="ECO:0000313" key="1">
    <source>
        <dbReference type="EMBL" id="MCS5724735.1"/>
    </source>
</evidence>
<dbReference type="AlphaFoldDB" id="A0AA41XFG6"/>
<dbReference type="EMBL" id="JANLCK010000001">
    <property type="protein sequence ID" value="MCS5724735.1"/>
    <property type="molecule type" value="Genomic_DNA"/>
</dbReference>
<organism evidence="1 2">
    <name type="scientific">Herbiconiux oxytropis</name>
    <dbReference type="NCBI Taxonomy" id="2970915"/>
    <lineage>
        <taxon>Bacteria</taxon>
        <taxon>Bacillati</taxon>
        <taxon>Actinomycetota</taxon>
        <taxon>Actinomycetes</taxon>
        <taxon>Micrococcales</taxon>
        <taxon>Microbacteriaceae</taxon>
        <taxon>Herbiconiux</taxon>
    </lineage>
</organism>
<keyword evidence="2" id="KW-1185">Reference proteome</keyword>
<protein>
    <submittedName>
        <fullName evidence="1">Uncharacterized protein</fullName>
    </submittedName>
</protein>